<evidence type="ECO:0000256" key="5">
    <source>
        <dbReference type="ARBA" id="ARBA00022490"/>
    </source>
</evidence>
<dbReference type="AlphaFoldDB" id="A0A0L0SWC1"/>
<evidence type="ECO:0000256" key="8">
    <source>
        <dbReference type="ARBA" id="ARBA00023274"/>
    </source>
</evidence>
<feature type="domain" description="Signal recognition particle SRP72 subunit RNA-binding" evidence="11">
    <location>
        <begin position="491"/>
        <end position="529"/>
    </location>
</feature>
<dbReference type="InterPro" id="IPR026270">
    <property type="entry name" value="SRP72"/>
</dbReference>
<feature type="compositionally biased region" description="Low complexity" evidence="10">
    <location>
        <begin position="568"/>
        <end position="582"/>
    </location>
</feature>
<comment type="similarity">
    <text evidence="3 9">Belongs to the SRP72 family.</text>
</comment>
<dbReference type="EMBL" id="GG745351">
    <property type="protein sequence ID" value="KNE66685.1"/>
    <property type="molecule type" value="Genomic_DNA"/>
</dbReference>
<keyword evidence="8 9" id="KW-0687">Ribonucleoprotein</keyword>
<feature type="compositionally biased region" description="Basic and acidic residues" evidence="10">
    <location>
        <begin position="513"/>
        <end position="525"/>
    </location>
</feature>
<evidence type="ECO:0000313" key="12">
    <source>
        <dbReference type="EMBL" id="KNE66685.1"/>
    </source>
</evidence>
<comment type="function">
    <text evidence="9">Component of the signal recognition particle (SRP) complex, a ribonucleoprotein complex that mediates the cotranslational targeting of secretory and membrane proteins to the endoplasmic reticulum (ER).</text>
</comment>
<dbReference type="PANTHER" id="PTHR14094">
    <property type="entry name" value="SIGNAL RECOGNITION PARTICLE 72"/>
    <property type="match status" value="1"/>
</dbReference>
<evidence type="ECO:0000259" key="11">
    <source>
        <dbReference type="Pfam" id="PF08492"/>
    </source>
</evidence>
<feature type="region of interest" description="Disordered" evidence="10">
    <location>
        <begin position="566"/>
        <end position="609"/>
    </location>
</feature>
<dbReference type="SUPFAM" id="SSF48452">
    <property type="entry name" value="TPR-like"/>
    <property type="match status" value="1"/>
</dbReference>
<reference evidence="13" key="2">
    <citation type="submission" date="2009-11" db="EMBL/GenBank/DDBJ databases">
        <title>The Genome Sequence of Allomyces macrogynus strain ATCC 38327.</title>
        <authorList>
            <consortium name="The Broad Institute Genome Sequencing Platform"/>
            <person name="Russ C."/>
            <person name="Cuomo C."/>
            <person name="Shea T."/>
            <person name="Young S.K."/>
            <person name="Zeng Q."/>
            <person name="Koehrsen M."/>
            <person name="Haas B."/>
            <person name="Borodovsky M."/>
            <person name="Guigo R."/>
            <person name="Alvarado L."/>
            <person name="Berlin A."/>
            <person name="Borenstein D."/>
            <person name="Chen Z."/>
            <person name="Engels R."/>
            <person name="Freedman E."/>
            <person name="Gellesch M."/>
            <person name="Goldberg J."/>
            <person name="Griggs A."/>
            <person name="Gujja S."/>
            <person name="Heiman D."/>
            <person name="Hepburn T."/>
            <person name="Howarth C."/>
            <person name="Jen D."/>
            <person name="Larson L."/>
            <person name="Lewis B."/>
            <person name="Mehta T."/>
            <person name="Park D."/>
            <person name="Pearson M."/>
            <person name="Roberts A."/>
            <person name="Saif S."/>
            <person name="Shenoy N."/>
            <person name="Sisk P."/>
            <person name="Stolte C."/>
            <person name="Sykes S."/>
            <person name="Walk T."/>
            <person name="White J."/>
            <person name="Yandava C."/>
            <person name="Burger G."/>
            <person name="Gray M.W."/>
            <person name="Holland P.W.H."/>
            <person name="King N."/>
            <person name="Lang F.B.F."/>
            <person name="Roger A.J."/>
            <person name="Ruiz-Trillo I."/>
            <person name="Lander E."/>
            <person name="Nusbaum C."/>
        </authorList>
    </citation>
    <scope>NUCLEOTIDE SEQUENCE [LARGE SCALE GENOMIC DNA]</scope>
    <source>
        <strain evidence="13">ATCC 38327</strain>
    </source>
</reference>
<reference evidence="12 13" key="1">
    <citation type="submission" date="2009-11" db="EMBL/GenBank/DDBJ databases">
        <title>Annotation of Allomyces macrogynus ATCC 38327.</title>
        <authorList>
            <consortium name="The Broad Institute Genome Sequencing Platform"/>
            <person name="Russ C."/>
            <person name="Cuomo C."/>
            <person name="Burger G."/>
            <person name="Gray M.W."/>
            <person name="Holland P.W.H."/>
            <person name="King N."/>
            <person name="Lang F.B.F."/>
            <person name="Roger A.J."/>
            <person name="Ruiz-Trillo I."/>
            <person name="Young S.K."/>
            <person name="Zeng Q."/>
            <person name="Gargeya S."/>
            <person name="Fitzgerald M."/>
            <person name="Haas B."/>
            <person name="Abouelleil A."/>
            <person name="Alvarado L."/>
            <person name="Arachchi H.M."/>
            <person name="Berlin A."/>
            <person name="Chapman S.B."/>
            <person name="Gearin G."/>
            <person name="Goldberg J."/>
            <person name="Griggs A."/>
            <person name="Gujja S."/>
            <person name="Hansen M."/>
            <person name="Heiman D."/>
            <person name="Howarth C."/>
            <person name="Larimer J."/>
            <person name="Lui A."/>
            <person name="MacDonald P.J.P."/>
            <person name="McCowen C."/>
            <person name="Montmayeur A."/>
            <person name="Murphy C."/>
            <person name="Neiman D."/>
            <person name="Pearson M."/>
            <person name="Priest M."/>
            <person name="Roberts A."/>
            <person name="Saif S."/>
            <person name="Shea T."/>
            <person name="Sisk P."/>
            <person name="Stolte C."/>
            <person name="Sykes S."/>
            <person name="Wortman J."/>
            <person name="Nusbaum C."/>
            <person name="Birren B."/>
        </authorList>
    </citation>
    <scope>NUCLEOTIDE SEQUENCE [LARGE SCALE GENOMIC DNA]</scope>
    <source>
        <strain evidence="12 13">ATCC 38327</strain>
    </source>
</reference>
<dbReference type="PANTHER" id="PTHR14094:SF9">
    <property type="entry name" value="SIGNAL RECOGNITION PARTICLE SUBUNIT SRP72"/>
    <property type="match status" value="1"/>
</dbReference>
<keyword evidence="5 9" id="KW-0963">Cytoplasm</keyword>
<proteinExistence type="inferred from homology"/>
<dbReference type="Proteomes" id="UP000054350">
    <property type="component" value="Unassembled WGS sequence"/>
</dbReference>
<protein>
    <recommendedName>
        <fullName evidence="4 9">Signal recognition particle subunit SRP72</fullName>
    </recommendedName>
</protein>
<evidence type="ECO:0000256" key="10">
    <source>
        <dbReference type="SAM" id="MobiDB-lite"/>
    </source>
</evidence>
<feature type="region of interest" description="Disordered" evidence="10">
    <location>
        <begin position="491"/>
        <end position="525"/>
    </location>
</feature>
<dbReference type="OrthoDB" id="5421607at2759"/>
<dbReference type="Pfam" id="PF08492">
    <property type="entry name" value="SRP72"/>
    <property type="match status" value="1"/>
</dbReference>
<comment type="subcellular location">
    <subcellularLocation>
        <location evidence="2 9">Cytoplasm</location>
    </subcellularLocation>
    <subcellularLocation>
        <location evidence="1">Endoplasmic reticulum</location>
    </subcellularLocation>
</comment>
<sequence>MPPKSKSKSASAAAALRAQLQPLLDRERYTDAVALCAKSTDPVIQHVHAVALIRLERYDDALEVLDALPAQAFERAYCLYRLNRLDEALVVVDGLDQDDANVQQLKAQILYRLEEWDTCLALHDAMVEAMPEDHPDYDDLRTNHHAVLAARAFSTSTPVVLPTTPITPAVLDSYEAHFNAGTLALAIGQPLLAITHLTTARALVAQQYSHPRDKSILARELAPIAVQLAAAYQAAGHTIEAVNTVRGAAALGNKGIAWALAVNNAMSLATDARAYDWGKQWKRVAKVVAAERVPKWQAKLVERNAFLVALALGKDADVAAAMERVAEDEEEKAVYEGFRQLAKGEPVPSPTTPALLPTLCHLQHLWTHASLDDLTAALSAATSQFPHVTSLAALHARLLRAQGELDAAATALETAGAQVALAALRNDADLWATLVRDQGDDPVRVAEWIAALSSRDAHAAAQYAAAMLPAADEEDVDADVAERGFKAAVTDAAAEAPKPKEKAKKKRKPRLPKNYDPDVKPTGRWLPERLADGERTGTKAEWMMAVSPAPEVMGVGGTGSARILIEGASSAAHTEPAAAVPTKTQATKKPPAGKKRGGAHAHGKGKKKH</sequence>
<dbReference type="eggNOG" id="KOG2376">
    <property type="taxonomic scope" value="Eukaryota"/>
</dbReference>
<feature type="compositionally biased region" description="Basic residues" evidence="10">
    <location>
        <begin position="501"/>
        <end position="511"/>
    </location>
</feature>
<dbReference type="Pfam" id="PF17004">
    <property type="entry name" value="SRP_TPR_like"/>
    <property type="match status" value="1"/>
</dbReference>
<gene>
    <name evidence="12" type="ORF">AMAG_11185</name>
</gene>
<name>A0A0L0SWC1_ALLM3</name>
<evidence type="ECO:0000256" key="4">
    <source>
        <dbReference type="ARBA" id="ARBA00018350"/>
    </source>
</evidence>
<dbReference type="GO" id="GO:0008312">
    <property type="term" value="F:7S RNA binding"/>
    <property type="evidence" value="ECO:0007669"/>
    <property type="project" value="InterPro"/>
</dbReference>
<dbReference type="VEuPathDB" id="FungiDB:AMAG_11185"/>
<keyword evidence="7 9" id="KW-0733">Signal recognition particle</keyword>
<dbReference type="InterPro" id="IPR031545">
    <property type="entry name" value="SRP72_TPR-like"/>
</dbReference>
<evidence type="ECO:0000313" key="13">
    <source>
        <dbReference type="Proteomes" id="UP000054350"/>
    </source>
</evidence>
<evidence type="ECO:0000256" key="3">
    <source>
        <dbReference type="ARBA" id="ARBA00007676"/>
    </source>
</evidence>
<dbReference type="GO" id="GO:0005783">
    <property type="term" value="C:endoplasmic reticulum"/>
    <property type="evidence" value="ECO:0007669"/>
    <property type="project" value="UniProtKB-SubCell"/>
</dbReference>
<keyword evidence="6" id="KW-0256">Endoplasmic reticulum</keyword>
<evidence type="ECO:0000256" key="1">
    <source>
        <dbReference type="ARBA" id="ARBA00004240"/>
    </source>
</evidence>
<dbReference type="PIRSF" id="PIRSF038922">
    <property type="entry name" value="SRP72"/>
    <property type="match status" value="1"/>
</dbReference>
<keyword evidence="13" id="KW-1185">Reference proteome</keyword>
<dbReference type="STRING" id="578462.A0A0L0SWC1"/>
<accession>A0A0L0SWC1</accession>
<dbReference type="GO" id="GO:0006614">
    <property type="term" value="P:SRP-dependent cotranslational protein targeting to membrane"/>
    <property type="evidence" value="ECO:0007669"/>
    <property type="project" value="UniProtKB-UniRule"/>
</dbReference>
<dbReference type="GO" id="GO:0043022">
    <property type="term" value="F:ribosome binding"/>
    <property type="evidence" value="ECO:0007669"/>
    <property type="project" value="TreeGrafter"/>
</dbReference>
<dbReference type="InterPro" id="IPR011990">
    <property type="entry name" value="TPR-like_helical_dom_sf"/>
</dbReference>
<organism evidence="12 13">
    <name type="scientific">Allomyces macrogynus (strain ATCC 38327)</name>
    <name type="common">Allomyces javanicus var. macrogynus</name>
    <dbReference type="NCBI Taxonomy" id="578462"/>
    <lineage>
        <taxon>Eukaryota</taxon>
        <taxon>Fungi</taxon>
        <taxon>Fungi incertae sedis</taxon>
        <taxon>Blastocladiomycota</taxon>
        <taxon>Blastocladiomycetes</taxon>
        <taxon>Blastocladiales</taxon>
        <taxon>Blastocladiaceae</taxon>
        <taxon>Allomyces</taxon>
    </lineage>
</organism>
<dbReference type="GO" id="GO:0005786">
    <property type="term" value="C:signal recognition particle, endoplasmic reticulum targeting"/>
    <property type="evidence" value="ECO:0007669"/>
    <property type="project" value="UniProtKB-UniRule"/>
</dbReference>
<dbReference type="InterPro" id="IPR013699">
    <property type="entry name" value="Signal_recog_part_SRP72_RNA-bd"/>
</dbReference>
<evidence type="ECO:0000256" key="6">
    <source>
        <dbReference type="ARBA" id="ARBA00022824"/>
    </source>
</evidence>
<feature type="compositionally biased region" description="Basic residues" evidence="10">
    <location>
        <begin position="591"/>
        <end position="609"/>
    </location>
</feature>
<evidence type="ECO:0000256" key="7">
    <source>
        <dbReference type="ARBA" id="ARBA00023135"/>
    </source>
</evidence>
<evidence type="ECO:0000256" key="9">
    <source>
        <dbReference type="PIRNR" id="PIRNR038922"/>
    </source>
</evidence>
<evidence type="ECO:0000256" key="2">
    <source>
        <dbReference type="ARBA" id="ARBA00004496"/>
    </source>
</evidence>
<dbReference type="Gene3D" id="1.25.40.10">
    <property type="entry name" value="Tetratricopeptide repeat domain"/>
    <property type="match status" value="1"/>
</dbReference>